<feature type="compositionally biased region" description="Low complexity" evidence="1">
    <location>
        <begin position="243"/>
        <end position="260"/>
    </location>
</feature>
<gene>
    <name evidence="3" type="ORF">PHLCEN_2v1932</name>
</gene>
<keyword evidence="4" id="KW-1185">Reference proteome</keyword>
<evidence type="ECO:0008006" key="5">
    <source>
        <dbReference type="Google" id="ProtNLM"/>
    </source>
</evidence>
<feature type="transmembrane region" description="Helical" evidence="2">
    <location>
        <begin position="616"/>
        <end position="636"/>
    </location>
</feature>
<feature type="region of interest" description="Disordered" evidence="1">
    <location>
        <begin position="243"/>
        <end position="289"/>
    </location>
</feature>
<feature type="compositionally biased region" description="Polar residues" evidence="1">
    <location>
        <begin position="32"/>
        <end position="48"/>
    </location>
</feature>
<sequence length="650" mass="71154">MPAHSSASSSLSFSTFRQDPGVKPNPHPYAIRTTSTGLLSRSNSSGHNVTARRHHYIPLSPTRSKSDGKAHRHSKSLNSGFSTESRSPRPLPVPPGFKGSARDRANNAPSVGDQRIPRRLRAGTLPTFSTTDAQFSVTLEELPSNPKLWTASQLASYLPTSMRATAWSTASDSEQSPLALSVISDIVSYVKDVNMDGRVFLRLDEKDLESMGVNEEWREALLLASRNLRQNVIKGRIWGISDSPPSGSSSPSLPSHPFSSALYNSSTSSVDLTQSDTEADRPRRRRGLVRGMVESLERSGSFSSESSFDGDGFDRTEVIERWTIEEGPVDEEAVRSSSPEDSVPLASPMISTLEEEPSVEALLASESNGLDRTETWGARAWEEMDLAPGITVKRIEPNDGALLDSGIKGTIIGLGHGKERTNSRRGKDKVERRVITAIFTPSPAEEVNQEPIPVVEDSIADYQHGIQRISTFIPEEASEESHARILALEEELVETRSLVEAFRTRLEAVERKLLESEETHAEREEIRRLSAITSSMTQKELPQARPEEQPSTTVDILESDSLTSFAQPVLSVLPATLVKQFTPSRAGHASEPIHHRKQDDDGSPAGPDEPSTLSDLPSYVFLVGIGVCAVVLQVMLKKMAGRSAGLNWRN</sequence>
<feature type="compositionally biased region" description="Polar residues" evidence="1">
    <location>
        <begin position="531"/>
        <end position="540"/>
    </location>
</feature>
<keyword evidence="2" id="KW-1133">Transmembrane helix</keyword>
<evidence type="ECO:0000313" key="3">
    <source>
        <dbReference type="EMBL" id="PSS34028.1"/>
    </source>
</evidence>
<feature type="region of interest" description="Disordered" evidence="1">
    <location>
        <begin position="1"/>
        <end position="118"/>
    </location>
</feature>
<feature type="compositionally biased region" description="Polar residues" evidence="1">
    <location>
        <begin position="261"/>
        <end position="276"/>
    </location>
</feature>
<feature type="region of interest" description="Disordered" evidence="1">
    <location>
        <begin position="326"/>
        <end position="345"/>
    </location>
</feature>
<accession>A0A2R6RVH6</accession>
<feature type="compositionally biased region" description="Low complexity" evidence="1">
    <location>
        <begin position="1"/>
        <end position="14"/>
    </location>
</feature>
<dbReference type="OrthoDB" id="2425321at2759"/>
<feature type="compositionally biased region" description="Basic and acidic residues" evidence="1">
    <location>
        <begin position="591"/>
        <end position="600"/>
    </location>
</feature>
<evidence type="ECO:0000256" key="1">
    <source>
        <dbReference type="SAM" id="MobiDB-lite"/>
    </source>
</evidence>
<evidence type="ECO:0000313" key="4">
    <source>
        <dbReference type="Proteomes" id="UP000186601"/>
    </source>
</evidence>
<comment type="caution">
    <text evidence="3">The sequence shown here is derived from an EMBL/GenBank/DDBJ whole genome shotgun (WGS) entry which is preliminary data.</text>
</comment>
<name>A0A2R6RVH6_9APHY</name>
<proteinExistence type="predicted"/>
<organism evidence="3 4">
    <name type="scientific">Hermanssonia centrifuga</name>
    <dbReference type="NCBI Taxonomy" id="98765"/>
    <lineage>
        <taxon>Eukaryota</taxon>
        <taxon>Fungi</taxon>
        <taxon>Dikarya</taxon>
        <taxon>Basidiomycota</taxon>
        <taxon>Agaricomycotina</taxon>
        <taxon>Agaricomycetes</taxon>
        <taxon>Polyporales</taxon>
        <taxon>Meruliaceae</taxon>
        <taxon>Hermanssonia</taxon>
    </lineage>
</organism>
<reference evidence="3 4" key="1">
    <citation type="submission" date="2018-02" db="EMBL/GenBank/DDBJ databases">
        <title>Genome sequence of the basidiomycete white-rot fungus Phlebia centrifuga.</title>
        <authorList>
            <person name="Granchi Z."/>
            <person name="Peng M."/>
            <person name="de Vries R.P."/>
            <person name="Hilden K."/>
            <person name="Makela M.R."/>
            <person name="Grigoriev I."/>
            <person name="Riley R."/>
        </authorList>
    </citation>
    <scope>NUCLEOTIDE SEQUENCE [LARGE SCALE GENOMIC DNA]</scope>
    <source>
        <strain evidence="3 4">FBCC195</strain>
    </source>
</reference>
<dbReference type="AlphaFoldDB" id="A0A2R6RVH6"/>
<protein>
    <recommendedName>
        <fullName evidence="5">SAM domain-containing protein</fullName>
    </recommendedName>
</protein>
<feature type="region of interest" description="Disordered" evidence="1">
    <location>
        <begin position="516"/>
        <end position="553"/>
    </location>
</feature>
<dbReference type="EMBL" id="MLYV02000162">
    <property type="protein sequence ID" value="PSS34028.1"/>
    <property type="molecule type" value="Genomic_DNA"/>
</dbReference>
<feature type="region of interest" description="Disordered" evidence="1">
    <location>
        <begin position="583"/>
        <end position="611"/>
    </location>
</feature>
<evidence type="ECO:0000256" key="2">
    <source>
        <dbReference type="SAM" id="Phobius"/>
    </source>
</evidence>
<feature type="compositionally biased region" description="Basic and acidic residues" evidence="1">
    <location>
        <begin position="516"/>
        <end position="528"/>
    </location>
</feature>
<keyword evidence="2" id="KW-0472">Membrane</keyword>
<dbReference type="Proteomes" id="UP000186601">
    <property type="component" value="Unassembled WGS sequence"/>
</dbReference>
<feature type="compositionally biased region" description="Polar residues" evidence="1">
    <location>
        <begin position="76"/>
        <end position="85"/>
    </location>
</feature>
<keyword evidence="2" id="KW-0812">Transmembrane</keyword>